<evidence type="ECO:0000313" key="2">
    <source>
        <dbReference type="Proteomes" id="UP001566132"/>
    </source>
</evidence>
<gene>
    <name evidence="1" type="ORF">ABEB36_011623</name>
</gene>
<accession>A0ABD1E8Q4</accession>
<dbReference type="Proteomes" id="UP001566132">
    <property type="component" value="Unassembled WGS sequence"/>
</dbReference>
<evidence type="ECO:0000313" key="1">
    <source>
        <dbReference type="EMBL" id="KAL1490955.1"/>
    </source>
</evidence>
<comment type="caution">
    <text evidence="1">The sequence shown here is derived from an EMBL/GenBank/DDBJ whole genome shotgun (WGS) entry which is preliminary data.</text>
</comment>
<sequence>MVLQVVVEINKVDQQSPNESNQEPCRRPLSLHLEHQVETESKSHRPSQTQNLDEILTVGKSDSVVENLPTLLKQNGARLVECSQKGDSNDRSGVFFNFSRAFCCLRTRRSS</sequence>
<protein>
    <submittedName>
        <fullName evidence="1">Uncharacterized protein</fullName>
    </submittedName>
</protein>
<keyword evidence="2" id="KW-1185">Reference proteome</keyword>
<reference evidence="1 2" key="1">
    <citation type="submission" date="2024-05" db="EMBL/GenBank/DDBJ databases">
        <title>Genetic variation in Jamaican populations of the coffee berry borer (Hypothenemus hampei).</title>
        <authorList>
            <person name="Errbii M."/>
            <person name="Myrie A."/>
        </authorList>
    </citation>
    <scope>NUCLEOTIDE SEQUENCE [LARGE SCALE GENOMIC DNA]</scope>
    <source>
        <strain evidence="1">JA-Hopewell-2020-01-JO</strain>
        <tissue evidence="1">Whole body</tissue>
    </source>
</reference>
<proteinExistence type="predicted"/>
<organism evidence="1 2">
    <name type="scientific">Hypothenemus hampei</name>
    <name type="common">Coffee berry borer</name>
    <dbReference type="NCBI Taxonomy" id="57062"/>
    <lineage>
        <taxon>Eukaryota</taxon>
        <taxon>Metazoa</taxon>
        <taxon>Ecdysozoa</taxon>
        <taxon>Arthropoda</taxon>
        <taxon>Hexapoda</taxon>
        <taxon>Insecta</taxon>
        <taxon>Pterygota</taxon>
        <taxon>Neoptera</taxon>
        <taxon>Endopterygota</taxon>
        <taxon>Coleoptera</taxon>
        <taxon>Polyphaga</taxon>
        <taxon>Cucujiformia</taxon>
        <taxon>Curculionidae</taxon>
        <taxon>Scolytinae</taxon>
        <taxon>Hypothenemus</taxon>
    </lineage>
</organism>
<dbReference type="AlphaFoldDB" id="A0ABD1E8Q4"/>
<name>A0ABD1E8Q4_HYPHA</name>
<dbReference type="EMBL" id="JBDJPC010000009">
    <property type="protein sequence ID" value="KAL1490955.1"/>
    <property type="molecule type" value="Genomic_DNA"/>
</dbReference>